<dbReference type="Pfam" id="PF13960">
    <property type="entry name" value="DUF4218"/>
    <property type="match status" value="1"/>
</dbReference>
<gene>
    <name evidence="3" type="ORF">CK203_047739</name>
</gene>
<evidence type="ECO:0000259" key="1">
    <source>
        <dbReference type="Pfam" id="PF13960"/>
    </source>
</evidence>
<dbReference type="AlphaFoldDB" id="A0A438H1L8"/>
<feature type="domain" description="DUF4218" evidence="1">
    <location>
        <begin position="434"/>
        <end position="515"/>
    </location>
</feature>
<dbReference type="InterPro" id="IPR025452">
    <property type="entry name" value="DUF4218"/>
</dbReference>
<dbReference type="PANTHER" id="PTHR10775:SF185">
    <property type="entry name" value="OS08G0208400 PROTEIN"/>
    <property type="match status" value="1"/>
</dbReference>
<organism evidence="3 4">
    <name type="scientific">Vitis vinifera</name>
    <name type="common">Grape</name>
    <dbReference type="NCBI Taxonomy" id="29760"/>
    <lineage>
        <taxon>Eukaryota</taxon>
        <taxon>Viridiplantae</taxon>
        <taxon>Streptophyta</taxon>
        <taxon>Embryophyta</taxon>
        <taxon>Tracheophyta</taxon>
        <taxon>Spermatophyta</taxon>
        <taxon>Magnoliopsida</taxon>
        <taxon>eudicotyledons</taxon>
        <taxon>Gunneridae</taxon>
        <taxon>Pentapetalae</taxon>
        <taxon>rosids</taxon>
        <taxon>Vitales</taxon>
        <taxon>Vitaceae</taxon>
        <taxon>Viteae</taxon>
        <taxon>Vitis</taxon>
    </lineage>
</organism>
<accession>A0A438H1L8</accession>
<sequence>MDRDWMWLPNRLSRDYVEGVKSFIQVAKEHLRWDNKTRCPCRDCQNARFNDLLTIERHLIRFGFSRSYQKWIFHGEEHESQPNEQNDIGVDTEIVDATDADILNEVVDALNDACGHIDNDINLEESTTHGKFDYLLGEANKELYPGCKKFSALTFLVKLMHIKVLNRWSDKSFDMLLQVLVDAFPERSNIPKTYYDAKKMLRDLGLGYDSIHACKYDCALFWKENETLDKCPVCDEPRYKFCNGKEPRNVRLGLATDGFNPFGSMSNSYSMWPIVLVPYNMAPWRCMKEMFFMLSLLIPGPQAPGRDIDVYLRPLIEELKELWHEGVQTFDVSTGENFRMHACVLWTINDFPAYGNLAGWSTKGYKACPVCNEDTSSLGIRSKICYMGHRRFLPLDHGWRRSRQHDGKPEFRPPQECSLVMKYCNNCVVLNIESLLERIFPPAFFDVMVHLMVHLPREAKLAGPVSYRWMYPFERNLGTLKRYVRNKARPEGSIAEAYIVNEALMFCSMYLTELKHVLIEVKGMKIDLKIEYKDVFPYFHSRLDH</sequence>
<dbReference type="Pfam" id="PF02992">
    <property type="entry name" value="Transposase_21"/>
    <property type="match status" value="1"/>
</dbReference>
<name>A0A438H1L8_VITVI</name>
<protein>
    <recommendedName>
        <fullName evidence="5">Transposase-associated domain-containing protein</fullName>
    </recommendedName>
</protein>
<evidence type="ECO:0000313" key="4">
    <source>
        <dbReference type="Proteomes" id="UP000288805"/>
    </source>
</evidence>
<evidence type="ECO:0000313" key="3">
    <source>
        <dbReference type="EMBL" id="RVW78352.1"/>
    </source>
</evidence>
<evidence type="ECO:0000259" key="2">
    <source>
        <dbReference type="Pfam" id="PF13963"/>
    </source>
</evidence>
<proteinExistence type="predicted"/>
<dbReference type="InterPro" id="IPR004242">
    <property type="entry name" value="Transposase_21"/>
</dbReference>
<dbReference type="PANTHER" id="PTHR10775">
    <property type="entry name" value="OS08G0208400 PROTEIN"/>
    <property type="match status" value="1"/>
</dbReference>
<dbReference type="Pfam" id="PF13963">
    <property type="entry name" value="Transpos_assoc"/>
    <property type="match status" value="1"/>
</dbReference>
<dbReference type="Proteomes" id="UP000288805">
    <property type="component" value="Unassembled WGS sequence"/>
</dbReference>
<feature type="domain" description="Transposase-associated" evidence="2">
    <location>
        <begin position="3"/>
        <end position="76"/>
    </location>
</feature>
<dbReference type="EMBL" id="QGNW01000297">
    <property type="protein sequence ID" value="RVW78352.1"/>
    <property type="molecule type" value="Genomic_DNA"/>
</dbReference>
<evidence type="ECO:0008006" key="5">
    <source>
        <dbReference type="Google" id="ProtNLM"/>
    </source>
</evidence>
<comment type="caution">
    <text evidence="3">The sequence shown here is derived from an EMBL/GenBank/DDBJ whole genome shotgun (WGS) entry which is preliminary data.</text>
</comment>
<dbReference type="InterPro" id="IPR029480">
    <property type="entry name" value="Transpos_assoc"/>
</dbReference>
<reference evidence="3 4" key="1">
    <citation type="journal article" date="2018" name="PLoS Genet.">
        <title>Population sequencing reveals clonal diversity and ancestral inbreeding in the grapevine cultivar Chardonnay.</title>
        <authorList>
            <person name="Roach M.J."/>
            <person name="Johnson D.L."/>
            <person name="Bohlmann J."/>
            <person name="van Vuuren H.J."/>
            <person name="Jones S.J."/>
            <person name="Pretorius I.S."/>
            <person name="Schmidt S.A."/>
            <person name="Borneman A.R."/>
        </authorList>
    </citation>
    <scope>NUCLEOTIDE SEQUENCE [LARGE SCALE GENOMIC DNA]</scope>
    <source>
        <strain evidence="4">cv. Chardonnay</strain>
        <tissue evidence="3">Leaf</tissue>
    </source>
</reference>